<feature type="domain" description="Activator of Hsp90 ATPase homologue 1/2-like C-terminal" evidence="2">
    <location>
        <begin position="20"/>
        <end position="145"/>
    </location>
</feature>
<proteinExistence type="inferred from homology"/>
<name>A0ABY5RQB9_9HYPH</name>
<dbReference type="InterPro" id="IPR013538">
    <property type="entry name" value="ASHA1/2-like_C"/>
</dbReference>
<dbReference type="Gene3D" id="3.30.530.20">
    <property type="match status" value="1"/>
</dbReference>
<evidence type="ECO:0000313" key="4">
    <source>
        <dbReference type="Proteomes" id="UP001017257"/>
    </source>
</evidence>
<sequence>MKVGTTADRIVIEYDIRQAPQKVWAALTAPDAIAAWWGDHVNLDAKAGGAFREEWTDETGRRVVTTGTVSRFEPPEFLELSWADEDWPQPTQVSMVLDPVAETKTLLRLEHRGWSVVPADRRQRLIEQHAAGWHHHLRDLEAYLGR</sequence>
<dbReference type="SUPFAM" id="SSF55961">
    <property type="entry name" value="Bet v1-like"/>
    <property type="match status" value="1"/>
</dbReference>
<dbReference type="Proteomes" id="UP001017257">
    <property type="component" value="Chromosome"/>
</dbReference>
<comment type="similarity">
    <text evidence="1">Belongs to the AHA1 family.</text>
</comment>
<accession>A0ABY5RQB9</accession>
<organism evidence="3 4">
    <name type="scientific">Microvirga terrae</name>
    <dbReference type="NCBI Taxonomy" id="2740529"/>
    <lineage>
        <taxon>Bacteria</taxon>
        <taxon>Pseudomonadati</taxon>
        <taxon>Pseudomonadota</taxon>
        <taxon>Alphaproteobacteria</taxon>
        <taxon>Hyphomicrobiales</taxon>
        <taxon>Methylobacteriaceae</taxon>
        <taxon>Microvirga</taxon>
    </lineage>
</organism>
<dbReference type="Pfam" id="PF08327">
    <property type="entry name" value="AHSA1"/>
    <property type="match status" value="1"/>
</dbReference>
<dbReference type="RefSeq" id="WP_173946652.1">
    <property type="nucleotide sequence ID" value="NZ_CP102845.1"/>
</dbReference>
<evidence type="ECO:0000313" key="3">
    <source>
        <dbReference type="EMBL" id="UVF19455.1"/>
    </source>
</evidence>
<evidence type="ECO:0000256" key="1">
    <source>
        <dbReference type="ARBA" id="ARBA00006817"/>
    </source>
</evidence>
<dbReference type="EMBL" id="CP102845">
    <property type="protein sequence ID" value="UVF19455.1"/>
    <property type="molecule type" value="Genomic_DNA"/>
</dbReference>
<evidence type="ECO:0000259" key="2">
    <source>
        <dbReference type="Pfam" id="PF08327"/>
    </source>
</evidence>
<dbReference type="InterPro" id="IPR023393">
    <property type="entry name" value="START-like_dom_sf"/>
</dbReference>
<protein>
    <submittedName>
        <fullName evidence="3">SRPBCC domain-containing protein</fullName>
    </submittedName>
</protein>
<keyword evidence="4" id="KW-1185">Reference proteome</keyword>
<gene>
    <name evidence="3" type="ORF">HPT29_024030</name>
</gene>
<dbReference type="CDD" id="cd07814">
    <property type="entry name" value="SRPBCC_CalC_Aha1-like"/>
    <property type="match status" value="1"/>
</dbReference>
<reference evidence="3" key="1">
    <citation type="submission" date="2022-08" db="EMBL/GenBank/DDBJ databases">
        <title>Microvirga terrae sp. nov., isolated from soil.</title>
        <authorList>
            <person name="Kim K.H."/>
            <person name="Seo Y.L."/>
            <person name="Kim J.M."/>
            <person name="Lee J.K."/>
            <person name="Han D.M."/>
            <person name="Jeon C.O."/>
        </authorList>
    </citation>
    <scope>NUCLEOTIDE SEQUENCE</scope>
    <source>
        <strain evidence="3">R24</strain>
    </source>
</reference>